<dbReference type="PROSITE" id="PS00109">
    <property type="entry name" value="PROTEIN_KINASE_TYR"/>
    <property type="match status" value="1"/>
</dbReference>
<sequence length="904" mass="101688">MGNCAGKHVSPPPTEQSSDVNALHNPCETSKYVVRTSSQPIDLCDSFKSNSLKVIHEDGLINELGITKEHEKVSSSVTRERFSTGRDLSFGSKSNLSTPKTSLVNVFAGSHCTEGLQETVLSSSFHFPRLALEQMTRDMRVHHSGVRNSANFDYLDNKHPVSPVHWCVSSSKPSDEITMQKLSSPHRSNIHVQSHSHLQQHSSLNIMPFLVGNRYSRSGCASVTRSAMESPLTIDSGTHKSDKPYRSSVVVDSNRLKNLEQNGGTVSTAATIFMENGSSDHHSSVGGLSTRYLVHQPYFPPSAGSSSRLSLGSVGPCINSKKFYPLTQENSHNSEYYHVAIFDYEAHTSEEVSARKGDQLRVLDLSDSEWWLVEHSGQVGYIPSSYLAQANSVEAEDLLFLPLTVHHLPANYSWYFRSISRKDSERLLLLKGNIRGTFLVRASETTNGALSLSVRDTEQQRGETVKHYKIKQSSETGDVYITTKQVFPDLKSLVIHYSNQADGLCCCLTRPCPRPPPVPTDLSRLTRDQWEISRSSLKLIELLGAGQFGEVWKGKWNETIEVAVKTLKQGTMTKEEFLKEARIMKQLHHPRLVRLYAVVTAEPIYIITELMKNGSLLKYLRDGPGKELGLKPLIDMMAQIASGMAYLEKEHYIHRDLAARNILVGENNSVKVADFGLARIIDSGNETYTAKQGAKFPIKWTAPEAALMGRFTIKSDVWSFGIVIYEIITYGQVPFPSMNNTETLQQVENGYRMPCPLNCPNSIYEIMLNTWDAKPECRPTFAFLCNYFEDYFTSSELSYRPADNTNNIDNVDENADDDIRMFHCNNINDHDYRQNKHHLEKRKLNSTLLSQDTTILYDQRNNNNTNTNTNNKQNEHSPSHHFNESLMTTQQLSNSSHICTVQIC</sequence>
<reference evidence="14" key="2">
    <citation type="journal article" date="2019" name="Gigascience">
        <title>High-quality Schistosoma haematobium genome achieved by single-molecule and long-range sequencing.</title>
        <authorList>
            <person name="Stroehlein A.J."/>
            <person name="Korhonen P.K."/>
            <person name="Chong T.M."/>
            <person name="Lim Y.L."/>
            <person name="Chan K.G."/>
            <person name="Webster B."/>
            <person name="Rollinson D."/>
            <person name="Brindley P.J."/>
            <person name="Gasser R.B."/>
            <person name="Young N.D."/>
        </authorList>
    </citation>
    <scope>NUCLEOTIDE SEQUENCE</scope>
</reference>
<organism evidence="14 15">
    <name type="scientific">Schistosoma haematobium</name>
    <name type="common">Blood fluke</name>
    <dbReference type="NCBI Taxonomy" id="6185"/>
    <lineage>
        <taxon>Eukaryota</taxon>
        <taxon>Metazoa</taxon>
        <taxon>Spiralia</taxon>
        <taxon>Lophotrochozoa</taxon>
        <taxon>Platyhelminthes</taxon>
        <taxon>Trematoda</taxon>
        <taxon>Digenea</taxon>
        <taxon>Strigeidida</taxon>
        <taxon>Schistosomatoidea</taxon>
        <taxon>Schistosomatidae</taxon>
        <taxon>Schistosoma</taxon>
    </lineage>
</organism>
<evidence type="ECO:0000256" key="13">
    <source>
        <dbReference type="SAM" id="MobiDB-lite"/>
    </source>
</evidence>
<evidence type="ECO:0000256" key="2">
    <source>
        <dbReference type="ARBA" id="ARBA00022553"/>
    </source>
</evidence>
<keyword evidence="8" id="KW-0727">SH2 domain</keyword>
<dbReference type="FunFam" id="1.10.510.10:FF:000318">
    <property type="entry name" value="Tyrosine-protein kinase"/>
    <property type="match status" value="1"/>
</dbReference>
<dbReference type="SMART" id="SM00326">
    <property type="entry name" value="SH3"/>
    <property type="match status" value="1"/>
</dbReference>
<evidence type="ECO:0000256" key="9">
    <source>
        <dbReference type="ARBA" id="ARBA00023137"/>
    </source>
</evidence>
<dbReference type="SMART" id="SM00252">
    <property type="entry name" value="SH2"/>
    <property type="match status" value="1"/>
</dbReference>
<comment type="catalytic activity">
    <reaction evidence="11 12">
        <text>L-tyrosyl-[protein] + ATP = O-phospho-L-tyrosyl-[protein] + ADP + H(+)</text>
        <dbReference type="Rhea" id="RHEA:10596"/>
        <dbReference type="Rhea" id="RHEA-COMP:10136"/>
        <dbReference type="Rhea" id="RHEA-COMP:20101"/>
        <dbReference type="ChEBI" id="CHEBI:15378"/>
        <dbReference type="ChEBI" id="CHEBI:30616"/>
        <dbReference type="ChEBI" id="CHEBI:46858"/>
        <dbReference type="ChEBI" id="CHEBI:61978"/>
        <dbReference type="ChEBI" id="CHEBI:456216"/>
        <dbReference type="EC" id="2.7.10.2"/>
    </reaction>
</comment>
<dbReference type="EC" id="2.7.10.2" evidence="12"/>
<comment type="caution">
    <text evidence="14">The sequence shown here is derived from an EMBL/GenBank/DDBJ whole genome shotgun (WGS) entry which is preliminary data.</text>
</comment>
<dbReference type="Gene3D" id="3.30.505.10">
    <property type="entry name" value="SH2 domain"/>
    <property type="match status" value="1"/>
</dbReference>
<dbReference type="GeneID" id="24593258"/>
<dbReference type="Proteomes" id="UP000471633">
    <property type="component" value="Unassembled WGS sequence"/>
</dbReference>
<dbReference type="InterPro" id="IPR000719">
    <property type="entry name" value="Prot_kinase_dom"/>
</dbReference>
<keyword evidence="5 12" id="KW-0547">Nucleotide-binding</keyword>
<protein>
    <recommendedName>
        <fullName evidence="12">Tyrosine-protein kinase</fullName>
        <ecNumber evidence="12">2.7.10.2</ecNumber>
    </recommendedName>
</protein>
<dbReference type="InterPro" id="IPR017441">
    <property type="entry name" value="Protein_kinase_ATP_BS"/>
</dbReference>
<dbReference type="InterPro" id="IPR001245">
    <property type="entry name" value="Ser-Thr/Tyr_kinase_cat_dom"/>
</dbReference>
<dbReference type="Pfam" id="PF07714">
    <property type="entry name" value="PK_Tyr_Ser-Thr"/>
    <property type="match status" value="1"/>
</dbReference>
<dbReference type="Gene3D" id="3.30.200.20">
    <property type="entry name" value="Phosphorylase Kinase, domain 1"/>
    <property type="match status" value="1"/>
</dbReference>
<feature type="region of interest" description="Disordered" evidence="13">
    <location>
        <begin position="856"/>
        <end position="881"/>
    </location>
</feature>
<dbReference type="SUPFAM" id="SSF56112">
    <property type="entry name" value="Protein kinase-like (PK-like)"/>
    <property type="match status" value="1"/>
</dbReference>
<dbReference type="GO" id="GO:0004715">
    <property type="term" value="F:non-membrane spanning protein tyrosine kinase activity"/>
    <property type="evidence" value="ECO:0007669"/>
    <property type="project" value="UniProtKB-EC"/>
</dbReference>
<dbReference type="CDD" id="cd11845">
    <property type="entry name" value="SH3_Src_like"/>
    <property type="match status" value="1"/>
</dbReference>
<keyword evidence="10" id="KW-0449">Lipoprotein</keyword>
<dbReference type="EMBL" id="AMPZ03000006">
    <property type="protein sequence ID" value="KAH9581673.1"/>
    <property type="molecule type" value="Genomic_DNA"/>
</dbReference>
<proteinExistence type="inferred from homology"/>
<gene>
    <name evidence="14" type="ORF">MS3_00008738</name>
</gene>
<keyword evidence="15" id="KW-1185">Reference proteome</keyword>
<dbReference type="PROSITE" id="PS50001">
    <property type="entry name" value="SH2"/>
    <property type="match status" value="1"/>
</dbReference>
<evidence type="ECO:0000256" key="4">
    <source>
        <dbReference type="ARBA" id="ARBA00022707"/>
    </source>
</evidence>
<evidence type="ECO:0000256" key="1">
    <source>
        <dbReference type="ARBA" id="ARBA00022443"/>
    </source>
</evidence>
<dbReference type="PROSITE" id="PS00107">
    <property type="entry name" value="PROTEIN_KINASE_ATP"/>
    <property type="match status" value="1"/>
</dbReference>
<dbReference type="InterPro" id="IPR020635">
    <property type="entry name" value="Tyr_kinase_cat_dom"/>
</dbReference>
<dbReference type="Gene3D" id="2.30.30.40">
    <property type="entry name" value="SH3 Domains"/>
    <property type="match status" value="1"/>
</dbReference>
<reference evidence="14" key="1">
    <citation type="journal article" date="2012" name="Nat. Genet.">
        <title>Whole-genome sequence of Schistosoma haematobium.</title>
        <authorList>
            <person name="Young N.D."/>
            <person name="Jex A.R."/>
            <person name="Li B."/>
            <person name="Liu S."/>
            <person name="Yang L."/>
            <person name="Xiong Z."/>
            <person name="Li Y."/>
            <person name="Cantacessi C."/>
            <person name="Hall R.S."/>
            <person name="Xu X."/>
            <person name="Chen F."/>
            <person name="Wu X."/>
            <person name="Zerlotini A."/>
            <person name="Oliveira G."/>
            <person name="Hofmann A."/>
            <person name="Zhang G."/>
            <person name="Fang X."/>
            <person name="Kang Y."/>
            <person name="Campbell B.E."/>
            <person name="Loukas A."/>
            <person name="Ranganathan S."/>
            <person name="Rollinson D."/>
            <person name="Rinaldi G."/>
            <person name="Brindley P.J."/>
            <person name="Yang H."/>
            <person name="Wang J."/>
            <person name="Wang J."/>
            <person name="Gasser R.B."/>
        </authorList>
    </citation>
    <scope>NUCLEOTIDE SEQUENCE</scope>
</reference>
<dbReference type="Gene3D" id="1.10.510.10">
    <property type="entry name" value="Transferase(Phosphotransferase) domain 1"/>
    <property type="match status" value="1"/>
</dbReference>
<evidence type="ECO:0000313" key="15">
    <source>
        <dbReference type="Proteomes" id="UP000471633"/>
    </source>
</evidence>
<keyword evidence="1" id="KW-0728">SH3 domain</keyword>
<dbReference type="Pfam" id="PF00018">
    <property type="entry name" value="SH3_1"/>
    <property type="match status" value="1"/>
</dbReference>
<keyword evidence="9 12" id="KW-0829">Tyrosine-protein kinase</keyword>
<accession>A0A6A5D6E3</accession>
<dbReference type="SUPFAM" id="SSF50044">
    <property type="entry name" value="SH3-domain"/>
    <property type="match status" value="1"/>
</dbReference>
<feature type="compositionally biased region" description="Low complexity" evidence="13">
    <location>
        <begin position="861"/>
        <end position="871"/>
    </location>
</feature>
<evidence type="ECO:0000256" key="3">
    <source>
        <dbReference type="ARBA" id="ARBA00022679"/>
    </source>
</evidence>
<evidence type="ECO:0000256" key="7">
    <source>
        <dbReference type="ARBA" id="ARBA00022840"/>
    </source>
</evidence>
<dbReference type="InterPro" id="IPR036860">
    <property type="entry name" value="SH2_dom_sf"/>
</dbReference>
<dbReference type="KEGG" id="shx:MS3_00008738"/>
<reference evidence="14" key="4">
    <citation type="journal article" date="2022" name="PLoS Pathog.">
        <title>Chromosome-level genome of Schistosoma haematobium underpins genome-wide explorations of molecular variation.</title>
        <authorList>
            <person name="Stroehlein A.J."/>
            <person name="Korhonen P.K."/>
            <person name="Lee V.V."/>
            <person name="Ralph S.A."/>
            <person name="Mentink-Kane M."/>
            <person name="You H."/>
            <person name="McManus D.P."/>
            <person name="Tchuente L.T."/>
            <person name="Stothard J.R."/>
            <person name="Kaur P."/>
            <person name="Dudchenko O."/>
            <person name="Aiden E.L."/>
            <person name="Yang B."/>
            <person name="Yang H."/>
            <person name="Emery A.M."/>
            <person name="Webster B.L."/>
            <person name="Brindley P.J."/>
            <person name="Rollinson D."/>
            <person name="Chang B.C.H."/>
            <person name="Gasser R.B."/>
            <person name="Young N.D."/>
        </authorList>
    </citation>
    <scope>NUCLEOTIDE SEQUENCE</scope>
</reference>
<evidence type="ECO:0000256" key="10">
    <source>
        <dbReference type="ARBA" id="ARBA00023288"/>
    </source>
</evidence>
<evidence type="ECO:0000256" key="8">
    <source>
        <dbReference type="ARBA" id="ARBA00022999"/>
    </source>
</evidence>
<dbReference type="SUPFAM" id="SSF55550">
    <property type="entry name" value="SH2 domain"/>
    <property type="match status" value="1"/>
</dbReference>
<dbReference type="InterPro" id="IPR001452">
    <property type="entry name" value="SH3_domain"/>
</dbReference>
<dbReference type="RefSeq" id="XP_035586351.1">
    <property type="nucleotide sequence ID" value="XM_035729670.2"/>
</dbReference>
<dbReference type="SMART" id="SM00219">
    <property type="entry name" value="TyrKc"/>
    <property type="match status" value="1"/>
</dbReference>
<feature type="region of interest" description="Disordered" evidence="13">
    <location>
        <begin position="1"/>
        <end position="22"/>
    </location>
</feature>
<evidence type="ECO:0000313" key="14">
    <source>
        <dbReference type="EMBL" id="KAH9581673.1"/>
    </source>
</evidence>
<name>A0A6A5D6E3_SCHHA</name>
<dbReference type="PANTHER" id="PTHR24418">
    <property type="entry name" value="TYROSINE-PROTEIN KINASE"/>
    <property type="match status" value="1"/>
</dbReference>
<dbReference type="Pfam" id="PF00017">
    <property type="entry name" value="SH2"/>
    <property type="match status" value="1"/>
</dbReference>
<dbReference type="PRINTS" id="PR00401">
    <property type="entry name" value="SH2DOMAIN"/>
</dbReference>
<evidence type="ECO:0000256" key="11">
    <source>
        <dbReference type="ARBA" id="ARBA00051245"/>
    </source>
</evidence>
<keyword evidence="6 12" id="KW-0418">Kinase</keyword>
<dbReference type="CDD" id="cd05034">
    <property type="entry name" value="PTKc_Src_like"/>
    <property type="match status" value="1"/>
</dbReference>
<dbReference type="AlphaFoldDB" id="A0A6A5D6E3"/>
<dbReference type="InterPro" id="IPR011009">
    <property type="entry name" value="Kinase-like_dom_sf"/>
</dbReference>
<dbReference type="PROSITE" id="PS50011">
    <property type="entry name" value="PROTEIN_KINASE_DOM"/>
    <property type="match status" value="1"/>
</dbReference>
<dbReference type="InterPro" id="IPR000980">
    <property type="entry name" value="SH2"/>
</dbReference>
<evidence type="ECO:0000256" key="12">
    <source>
        <dbReference type="RuleBase" id="RU362096"/>
    </source>
</evidence>
<keyword evidence="7 12" id="KW-0067">ATP-binding</keyword>
<evidence type="ECO:0000256" key="6">
    <source>
        <dbReference type="ARBA" id="ARBA00022777"/>
    </source>
</evidence>
<dbReference type="InterPro" id="IPR008266">
    <property type="entry name" value="Tyr_kinase_AS"/>
</dbReference>
<dbReference type="PROSITE" id="PS50002">
    <property type="entry name" value="SH3"/>
    <property type="match status" value="1"/>
</dbReference>
<dbReference type="InterPro" id="IPR050198">
    <property type="entry name" value="Non-receptor_tyrosine_kinases"/>
</dbReference>
<reference evidence="14" key="3">
    <citation type="submission" date="2021-06" db="EMBL/GenBank/DDBJ databases">
        <title>Chromosome-level genome assembly for S. haematobium.</title>
        <authorList>
            <person name="Stroehlein A.J."/>
        </authorList>
    </citation>
    <scope>NUCLEOTIDE SEQUENCE</scope>
</reference>
<dbReference type="GO" id="GO:0005524">
    <property type="term" value="F:ATP binding"/>
    <property type="evidence" value="ECO:0007669"/>
    <property type="project" value="UniProtKB-UniRule"/>
</dbReference>
<keyword evidence="2" id="KW-0597">Phosphoprotein</keyword>
<comment type="similarity">
    <text evidence="12">Belongs to the protein kinase superfamily. Tyr protein kinase family.</text>
</comment>
<dbReference type="CTD" id="24593258"/>
<evidence type="ECO:0000256" key="5">
    <source>
        <dbReference type="ARBA" id="ARBA00022741"/>
    </source>
</evidence>
<dbReference type="InterPro" id="IPR036028">
    <property type="entry name" value="SH3-like_dom_sf"/>
</dbReference>
<keyword evidence="4" id="KW-0519">Myristate</keyword>
<dbReference type="FunFam" id="3.30.200.20:FF:000036">
    <property type="entry name" value="Tyrosine-protein kinase"/>
    <property type="match status" value="1"/>
</dbReference>
<dbReference type="PRINTS" id="PR00109">
    <property type="entry name" value="TYRKINASE"/>
</dbReference>
<keyword evidence="3 12" id="KW-0808">Transferase</keyword>
<dbReference type="PRINTS" id="PR00452">
    <property type="entry name" value="SH3DOMAIN"/>
</dbReference>